<name>A0A6L2JR88_TANCI</name>
<evidence type="ECO:0008006" key="2">
    <source>
        <dbReference type="Google" id="ProtNLM"/>
    </source>
</evidence>
<organism evidence="1">
    <name type="scientific">Tanacetum cinerariifolium</name>
    <name type="common">Dalmatian daisy</name>
    <name type="synonym">Chrysanthemum cinerariifolium</name>
    <dbReference type="NCBI Taxonomy" id="118510"/>
    <lineage>
        <taxon>Eukaryota</taxon>
        <taxon>Viridiplantae</taxon>
        <taxon>Streptophyta</taxon>
        <taxon>Embryophyta</taxon>
        <taxon>Tracheophyta</taxon>
        <taxon>Spermatophyta</taxon>
        <taxon>Magnoliopsida</taxon>
        <taxon>eudicotyledons</taxon>
        <taxon>Gunneridae</taxon>
        <taxon>Pentapetalae</taxon>
        <taxon>asterids</taxon>
        <taxon>campanulids</taxon>
        <taxon>Asterales</taxon>
        <taxon>Asteraceae</taxon>
        <taxon>Asteroideae</taxon>
        <taxon>Anthemideae</taxon>
        <taxon>Anthemidinae</taxon>
        <taxon>Tanacetum</taxon>
    </lineage>
</organism>
<dbReference type="PANTHER" id="PTHR11439:SF495">
    <property type="entry name" value="REVERSE TRANSCRIPTASE, RNA-DEPENDENT DNA POLYMERASE-RELATED"/>
    <property type="match status" value="1"/>
</dbReference>
<dbReference type="PANTHER" id="PTHR11439">
    <property type="entry name" value="GAG-POL-RELATED RETROTRANSPOSON"/>
    <property type="match status" value="1"/>
</dbReference>
<dbReference type="EMBL" id="BKCJ010001017">
    <property type="protein sequence ID" value="GEU38144.1"/>
    <property type="molecule type" value="Genomic_DNA"/>
</dbReference>
<sequence>MLKIPNELAPLVLFFFFINSDRTIKEKVYICQPLGFEDPDHPDKRQDRSNTVYKRQKAYERQVSDEFNRELTFFLGLQVKQKKDRIFISQDKYVAEILKKFRLTDGKSASTPIDTEKPLLKDPGGEDVDVHTYRSMIGSLMYLTSSRPNIMFAVCACARFQVTPKASHLHAVKRIFRYLKGKPHLGLWYPKDSPFDLVAYSDSDHAGASLDRKSITGGCQFLRCRLISWQCKKQTVVATSSTEAEYVATANCYAQVLWIQNQLLDYSPDQMVSGKDSSNPLMADNLPKIVWYSTHHVTQIKSWLVQKQTALGQTTTGKEISNPFMVEKVGIGVSVVDIQVSAVRLMLLLLVHKFLLFGLTNWCCSLSAVSSIKYTLTVNPNIYVSCIKQFWTTIVVKKVNDVIRLQVLVDKKKVVVTKATIREVLCLDDVEGVKCLPNEEIFTELARMGYERPSTKLTFYKAIFSSQWKFLIHTILQCMSAKRTSWNEFSSSMASAVICLSSGRKFNFSKYIFDSLVRNVDSPSKFYMYPHFLQLMIRKQVGDLSTHTTKYTSPALTQKVFENMRRVDEGDDAEVHGEEVNAGDAAEGDVSAAHVDVPTRVETSNETVMDDVSNQGRMIADMDADADVVLEEAKETADDEKYARELEAELNRTIYWDEAINHVNKKAKEDPAVKREDLEALWSLVKEIFSTIKPKNFSDDYLLVTLRSMFESQIYMLKSGKLNELILLVERKYPLIKFTLDQMMNAVRLEVEEESEVSLELLRNSKEKHAKCLMLLVKDLVLPSKDNAVD</sequence>
<reference evidence="1" key="1">
    <citation type="journal article" date="2019" name="Sci. Rep.">
        <title>Draft genome of Tanacetum cinerariifolium, the natural source of mosquito coil.</title>
        <authorList>
            <person name="Yamashiro T."/>
            <person name="Shiraishi A."/>
            <person name="Satake H."/>
            <person name="Nakayama K."/>
        </authorList>
    </citation>
    <scope>NUCLEOTIDE SEQUENCE</scope>
</reference>
<comment type="caution">
    <text evidence="1">The sequence shown here is derived from an EMBL/GenBank/DDBJ whole genome shotgun (WGS) entry which is preliminary data.</text>
</comment>
<protein>
    <recommendedName>
        <fullName evidence="2">Reverse transcriptase Ty1/copia-type domain-containing protein</fullName>
    </recommendedName>
</protein>
<evidence type="ECO:0000313" key="1">
    <source>
        <dbReference type="EMBL" id="GEU38144.1"/>
    </source>
</evidence>
<accession>A0A6L2JR88</accession>
<gene>
    <name evidence="1" type="ORF">Tci_010122</name>
</gene>
<proteinExistence type="predicted"/>
<dbReference type="AlphaFoldDB" id="A0A6L2JR88"/>
<dbReference type="CDD" id="cd09272">
    <property type="entry name" value="RNase_HI_RT_Ty1"/>
    <property type="match status" value="1"/>
</dbReference>